<evidence type="ECO:0000256" key="7">
    <source>
        <dbReference type="ARBA" id="ARBA00022833"/>
    </source>
</evidence>
<sequence length="189" mass="20171">MNFIVETSARHVHLTQEHLEILFGNGYELTKKKSLSQPGQYACEERVTVVGSKGEFKGISILGPVRKATQIELSATDARSVGIAAPLRESGDVAGSGACKIVGPAGEIEITEGVIVAKRHIHATPAEAEKLGVKDGEVVSVKIDTDGRSLIFGDVVVRVNENYALAMHIDTDESNAASCGREQYGEIIK</sequence>
<evidence type="ECO:0000313" key="12">
    <source>
        <dbReference type="Proteomes" id="UP000198970"/>
    </source>
</evidence>
<keyword evidence="12" id="KW-1185">Reference proteome</keyword>
<dbReference type="EMBL" id="LT630003">
    <property type="protein sequence ID" value="SET71750.1"/>
    <property type="molecule type" value="Genomic_DNA"/>
</dbReference>
<keyword evidence="8 10" id="KW-0012">Acyltransferase</keyword>
<evidence type="ECO:0000256" key="5">
    <source>
        <dbReference type="ARBA" id="ARBA00022679"/>
    </source>
</evidence>
<evidence type="ECO:0000256" key="2">
    <source>
        <dbReference type="ARBA" id="ARBA00007342"/>
    </source>
</evidence>
<dbReference type="Pfam" id="PF06130">
    <property type="entry name" value="PTAC"/>
    <property type="match status" value="1"/>
</dbReference>
<comment type="similarity">
    <text evidence="2 10">Belongs to the PduL family.</text>
</comment>
<comment type="catalytic activity">
    <reaction evidence="9 10">
        <text>propanoyl-CoA + phosphate = propanoyl phosphate + CoA</text>
        <dbReference type="Rhea" id="RHEA:28046"/>
        <dbReference type="ChEBI" id="CHEBI:43474"/>
        <dbReference type="ChEBI" id="CHEBI:57287"/>
        <dbReference type="ChEBI" id="CHEBI:57392"/>
        <dbReference type="ChEBI" id="CHEBI:58933"/>
        <dbReference type="EC" id="2.3.1.222"/>
    </reaction>
</comment>
<comment type="function">
    <text evidence="10">Involved in 1,2-propanediol (1,2-PD) degradation by catalyzing the conversion of propanoyl-CoA to propanoyl-phosphate.</text>
</comment>
<comment type="cofactor">
    <cofactor evidence="1">
        <name>Zn(2+)</name>
        <dbReference type="ChEBI" id="CHEBI:29105"/>
    </cofactor>
</comment>
<evidence type="ECO:0000256" key="9">
    <source>
        <dbReference type="ARBA" id="ARBA00047589"/>
    </source>
</evidence>
<keyword evidence="6" id="KW-0479">Metal-binding</keyword>
<evidence type="ECO:0000256" key="6">
    <source>
        <dbReference type="ARBA" id="ARBA00022723"/>
    </source>
</evidence>
<dbReference type="NCBIfam" id="NF011652">
    <property type="entry name" value="PRK15070.1"/>
    <property type="match status" value="1"/>
</dbReference>
<keyword evidence="7" id="KW-0862">Zinc</keyword>
<name>A0ABY1C5W1_9FIRM</name>
<dbReference type="EC" id="2.3.1.222" evidence="3 10"/>
<evidence type="ECO:0000256" key="10">
    <source>
        <dbReference type="PIRNR" id="PIRNR010130"/>
    </source>
</evidence>
<protein>
    <recommendedName>
        <fullName evidence="4 10">Phosphate propanoyltransferase</fullName>
        <ecNumber evidence="3 10">2.3.1.222</ecNumber>
    </recommendedName>
</protein>
<accession>A0ABY1C5W1</accession>
<keyword evidence="5 10" id="KW-0808">Transferase</keyword>
<evidence type="ECO:0000313" key="11">
    <source>
        <dbReference type="EMBL" id="SET71750.1"/>
    </source>
</evidence>
<dbReference type="PANTHER" id="PTHR39453:SF1">
    <property type="entry name" value="PHOSPHATE PROPANOYLTRANSFERASE"/>
    <property type="match status" value="1"/>
</dbReference>
<proteinExistence type="inferred from homology"/>
<evidence type="ECO:0000256" key="3">
    <source>
        <dbReference type="ARBA" id="ARBA00012206"/>
    </source>
</evidence>
<evidence type="ECO:0000256" key="8">
    <source>
        <dbReference type="ARBA" id="ARBA00023315"/>
    </source>
</evidence>
<gene>
    <name evidence="11" type="ORF">SAMN02745906_1359</name>
</gene>
<organism evidence="11 12">
    <name type="scientific">Lacrimispora sphenoides JCM 1415</name>
    <dbReference type="NCBI Taxonomy" id="1297793"/>
    <lineage>
        <taxon>Bacteria</taxon>
        <taxon>Bacillati</taxon>
        <taxon>Bacillota</taxon>
        <taxon>Clostridia</taxon>
        <taxon>Lachnospirales</taxon>
        <taxon>Lachnospiraceae</taxon>
        <taxon>Lacrimispora</taxon>
    </lineage>
</organism>
<reference evidence="11 12" key="1">
    <citation type="submission" date="2016-10" db="EMBL/GenBank/DDBJ databases">
        <authorList>
            <person name="Varghese N."/>
            <person name="Submissions S."/>
        </authorList>
    </citation>
    <scope>NUCLEOTIDE SEQUENCE [LARGE SCALE GENOMIC DNA]</scope>
    <source>
        <strain evidence="11 12">ATCC 19403</strain>
    </source>
</reference>
<evidence type="ECO:0000256" key="1">
    <source>
        <dbReference type="ARBA" id="ARBA00001947"/>
    </source>
</evidence>
<evidence type="ECO:0000256" key="4">
    <source>
        <dbReference type="ARBA" id="ARBA00020837"/>
    </source>
</evidence>
<dbReference type="PANTHER" id="PTHR39453">
    <property type="entry name" value="PHOSPHATE PROPANOYLTRANSFERASE"/>
    <property type="match status" value="1"/>
</dbReference>
<comment type="pathway">
    <text evidence="10">Polyol metabolism; 1,2-propanediol degradation.</text>
</comment>
<dbReference type="PIRSF" id="PIRSF010130">
    <property type="entry name" value="PduL"/>
    <property type="match status" value="1"/>
</dbReference>
<dbReference type="InterPro" id="IPR008300">
    <property type="entry name" value="PTAC"/>
</dbReference>
<dbReference type="Proteomes" id="UP000198970">
    <property type="component" value="Chromosome I"/>
</dbReference>
<dbReference type="RefSeq" id="WP_100041918.1">
    <property type="nucleotide sequence ID" value="NZ_LT630003.1"/>
</dbReference>